<reference evidence="3" key="1">
    <citation type="journal article" date="2019" name="Int. J. Syst. Evol. Microbiol.">
        <title>The Global Catalogue of Microorganisms (GCM) 10K type strain sequencing project: providing services to taxonomists for standard genome sequencing and annotation.</title>
        <authorList>
            <consortium name="The Broad Institute Genomics Platform"/>
            <consortium name="The Broad Institute Genome Sequencing Center for Infectious Disease"/>
            <person name="Wu L."/>
            <person name="Ma J."/>
        </authorList>
    </citation>
    <scope>NUCLEOTIDE SEQUENCE [LARGE SCALE GENOMIC DNA]</scope>
    <source>
        <strain evidence="3">CGMCC 1.10188</strain>
    </source>
</reference>
<dbReference type="Gene3D" id="3.40.30.10">
    <property type="entry name" value="Glutaredoxin"/>
    <property type="match status" value="1"/>
</dbReference>
<gene>
    <name evidence="2" type="ORF">GCM10011505_27530</name>
</gene>
<feature type="domain" description="Thioredoxin" evidence="1">
    <location>
        <begin position="16"/>
        <end position="177"/>
    </location>
</feature>
<sequence>MSDPTETAVTAHPGMAHPGMALPGMTFPAMDWPQTDGGRLNPAAMTGWRMLVVYRGAHCPLCKTYLKTLEALKAGFAEAGIAVAALSADPADRAAAEASEQSWTFPVGYDLTPDQMRGLGLYVSAPRSAQETDRPFAEPGVFVINPDGAVQIVDISNAPFARPDLAALLRGISFVQAKSYPIRGTA</sequence>
<comment type="caution">
    <text evidence="2">The sequence shown here is derived from an EMBL/GenBank/DDBJ whole genome shotgun (WGS) entry which is preliminary data.</text>
</comment>
<protein>
    <submittedName>
        <fullName evidence="2">Thioredoxin peroxidase</fullName>
    </submittedName>
</protein>
<name>A0ABQ1IM83_9PROT</name>
<evidence type="ECO:0000259" key="1">
    <source>
        <dbReference type="PROSITE" id="PS51352"/>
    </source>
</evidence>
<keyword evidence="2" id="KW-0560">Oxidoreductase</keyword>
<proteinExistence type="predicted"/>
<organism evidence="2 3">
    <name type="scientific">Tistrella bauzanensis</name>
    <dbReference type="NCBI Taxonomy" id="657419"/>
    <lineage>
        <taxon>Bacteria</taxon>
        <taxon>Pseudomonadati</taxon>
        <taxon>Pseudomonadota</taxon>
        <taxon>Alphaproteobacteria</taxon>
        <taxon>Geminicoccales</taxon>
        <taxon>Geminicoccaceae</taxon>
        <taxon>Tistrella</taxon>
    </lineage>
</organism>
<dbReference type="PROSITE" id="PS51352">
    <property type="entry name" value="THIOREDOXIN_2"/>
    <property type="match status" value="1"/>
</dbReference>
<dbReference type="InterPro" id="IPR036249">
    <property type="entry name" value="Thioredoxin-like_sf"/>
</dbReference>
<dbReference type="RefSeq" id="WP_229708098.1">
    <property type="nucleotide sequence ID" value="NZ_BMDZ01000031.1"/>
</dbReference>
<keyword evidence="3" id="KW-1185">Reference proteome</keyword>
<evidence type="ECO:0000313" key="2">
    <source>
        <dbReference type="EMBL" id="GGB44725.1"/>
    </source>
</evidence>
<dbReference type="EMBL" id="BMDZ01000031">
    <property type="protein sequence ID" value="GGB44725.1"/>
    <property type="molecule type" value="Genomic_DNA"/>
</dbReference>
<dbReference type="GO" id="GO:0004601">
    <property type="term" value="F:peroxidase activity"/>
    <property type="evidence" value="ECO:0007669"/>
    <property type="project" value="UniProtKB-KW"/>
</dbReference>
<accession>A0ABQ1IM83</accession>
<dbReference type="Pfam" id="PF00578">
    <property type="entry name" value="AhpC-TSA"/>
    <property type="match status" value="1"/>
</dbReference>
<dbReference type="Proteomes" id="UP000603352">
    <property type="component" value="Unassembled WGS sequence"/>
</dbReference>
<dbReference type="InterPro" id="IPR013766">
    <property type="entry name" value="Thioredoxin_domain"/>
</dbReference>
<dbReference type="InterPro" id="IPR000866">
    <property type="entry name" value="AhpC/TSA"/>
</dbReference>
<evidence type="ECO:0000313" key="3">
    <source>
        <dbReference type="Proteomes" id="UP000603352"/>
    </source>
</evidence>
<dbReference type="SUPFAM" id="SSF52833">
    <property type="entry name" value="Thioredoxin-like"/>
    <property type="match status" value="1"/>
</dbReference>
<keyword evidence="2" id="KW-0575">Peroxidase</keyword>